<dbReference type="NCBIfam" id="NF043052">
    <property type="entry name" value="DodecBact"/>
    <property type="match status" value="1"/>
</dbReference>
<gene>
    <name evidence="1" type="ORF">AMYX_31050</name>
</gene>
<dbReference type="SUPFAM" id="SSF89807">
    <property type="entry name" value="Dodecin-like"/>
    <property type="match status" value="1"/>
</dbReference>
<dbReference type="EMBL" id="BJTG01000007">
    <property type="protein sequence ID" value="GEJ58364.1"/>
    <property type="molecule type" value="Genomic_DNA"/>
</dbReference>
<dbReference type="InterPro" id="IPR050049">
    <property type="entry name" value="Dodecin_bact"/>
</dbReference>
<dbReference type="PANTHER" id="PTHR39324:SF1">
    <property type="entry name" value="CALCIUM DODECIN"/>
    <property type="match status" value="1"/>
</dbReference>
<dbReference type="AlphaFoldDB" id="A0A7I9VPM1"/>
<name>A0A7I9VPM1_9BACT</name>
<protein>
    <recommendedName>
        <fullName evidence="3">Dodecin flavoprotein</fullName>
    </recommendedName>
</protein>
<dbReference type="Gene3D" id="3.30.1660.10">
    <property type="entry name" value="Flavin-binding protein dodecin"/>
    <property type="match status" value="1"/>
</dbReference>
<proteinExistence type="predicted"/>
<accession>A0A7I9VPM1</accession>
<dbReference type="Pfam" id="PF07311">
    <property type="entry name" value="Dodecin"/>
    <property type="match status" value="1"/>
</dbReference>
<dbReference type="InterPro" id="IPR009923">
    <property type="entry name" value="Dodecin"/>
</dbReference>
<comment type="caution">
    <text evidence="1">The sequence shown here is derived from an EMBL/GenBank/DDBJ whole genome shotgun (WGS) entry which is preliminary data.</text>
</comment>
<keyword evidence="2" id="KW-1185">Reference proteome</keyword>
<dbReference type="RefSeq" id="WP_176066833.1">
    <property type="nucleotide sequence ID" value="NZ_BJTG01000007.1"/>
</dbReference>
<reference evidence="2" key="1">
    <citation type="journal article" date="2020" name="Appl. Environ. Microbiol.">
        <title>Diazotrophic Anaeromyxobacter Isolates from Soils.</title>
        <authorList>
            <person name="Masuda Y."/>
            <person name="Yamanaka H."/>
            <person name="Xu Z.X."/>
            <person name="Shiratori Y."/>
            <person name="Aono T."/>
            <person name="Amachi S."/>
            <person name="Senoo K."/>
            <person name="Itoh H."/>
        </authorList>
    </citation>
    <scope>NUCLEOTIDE SEQUENCE [LARGE SCALE GENOMIC DNA]</scope>
    <source>
        <strain evidence="2">R267</strain>
    </source>
</reference>
<dbReference type="InterPro" id="IPR036694">
    <property type="entry name" value="Dodecin-like_sf"/>
</dbReference>
<evidence type="ECO:0000313" key="2">
    <source>
        <dbReference type="Proteomes" id="UP000503640"/>
    </source>
</evidence>
<sequence length="67" mass="7482">MSGTYKKIEIVGTSPTSFYEAVKAGIAEASKTVRHMDWFEVVEERGAIKDGKVAEFQVTLRIGFKLE</sequence>
<organism evidence="1 2">
    <name type="scientific">Anaeromyxobacter diazotrophicus</name>
    <dbReference type="NCBI Taxonomy" id="2590199"/>
    <lineage>
        <taxon>Bacteria</taxon>
        <taxon>Pseudomonadati</taxon>
        <taxon>Myxococcota</taxon>
        <taxon>Myxococcia</taxon>
        <taxon>Myxococcales</taxon>
        <taxon>Cystobacterineae</taxon>
        <taxon>Anaeromyxobacteraceae</taxon>
        <taxon>Anaeromyxobacter</taxon>
    </lineage>
</organism>
<dbReference type="PANTHER" id="PTHR39324">
    <property type="entry name" value="CALCIUM DODECIN"/>
    <property type="match status" value="1"/>
</dbReference>
<evidence type="ECO:0008006" key="3">
    <source>
        <dbReference type="Google" id="ProtNLM"/>
    </source>
</evidence>
<dbReference type="InterPro" id="IPR025543">
    <property type="entry name" value="Dodecin-like"/>
</dbReference>
<evidence type="ECO:0000313" key="1">
    <source>
        <dbReference type="EMBL" id="GEJ58364.1"/>
    </source>
</evidence>
<dbReference type="Proteomes" id="UP000503640">
    <property type="component" value="Unassembled WGS sequence"/>
</dbReference>